<evidence type="ECO:0000313" key="2">
    <source>
        <dbReference type="Proteomes" id="UP000282876"/>
    </source>
</evidence>
<evidence type="ECO:0000313" key="1">
    <source>
        <dbReference type="EMBL" id="RVD91568.1"/>
    </source>
</evidence>
<dbReference type="AlphaFoldDB" id="A0A437AKG3"/>
<gene>
    <name evidence="1" type="ORF">TUBRATIS_19830</name>
</gene>
<dbReference type="Proteomes" id="UP000282876">
    <property type="component" value="Unassembled WGS sequence"/>
</dbReference>
<name>A0A437AKG3_9MICR</name>
<dbReference type="EMBL" id="RCSS01000481">
    <property type="protein sequence ID" value="RVD91568.1"/>
    <property type="molecule type" value="Genomic_DNA"/>
</dbReference>
<reference evidence="1 2" key="1">
    <citation type="submission" date="2018-10" db="EMBL/GenBank/DDBJ databases">
        <title>Draft genome sequence of the microsporidian Tubulinosema ratisbonensis.</title>
        <authorList>
            <person name="Polonais V."/>
            <person name="Peyretaillade E."/>
            <person name="Niehus S."/>
            <person name="Wawrzyniak I."/>
            <person name="Franchet A."/>
            <person name="Gaspin C."/>
            <person name="Reichstadt M."/>
            <person name="Belser C."/>
            <person name="Labadie K."/>
            <person name="Delbac F."/>
            <person name="Ferrandon D."/>
        </authorList>
    </citation>
    <scope>NUCLEOTIDE SEQUENCE [LARGE SCALE GENOMIC DNA]</scope>
    <source>
        <strain evidence="1 2">Franzen</strain>
    </source>
</reference>
<protein>
    <submittedName>
        <fullName evidence="1">Uncharacterized protein</fullName>
    </submittedName>
</protein>
<sequence length="410" mass="49937">MTHKFNNFTDFYYEIFNKTNKITDFHLDILLNIFYFDLTEIYKNNLSIILKKIIHLFKINSFVVKIFMTVLQKYSDNFDLREVLRFVLDNKNEDVEELVVFLSKKSKSNFDLFAEYVYEFSFPSREILNLFDENPFFYTKSMIETNNLRRLEVLFELQNEKEFISEILKKLNFTKNVDLERSLLILTYLNLDYDFTIPKVMDEFVLFTIIFYFSKINKVYPFYQNFSKNTKCHFILCYYYQKLIIQNLYFDYQSIYDLALQNENEYSLKLLITLSLKISLNISYFISKYKENNIFKKYYYECIALQINNLNYKEVLFLIQEESDEEFYDKILYLLAIINKISKIEISYLLNDTYLLSKYTKSIMAVELSIFPEKKEEIFFKYKINNKERNDLFNEKGIIEDLRIFYEFGI</sequence>
<accession>A0A437AKG3</accession>
<comment type="caution">
    <text evidence="1">The sequence shown here is derived from an EMBL/GenBank/DDBJ whole genome shotgun (WGS) entry which is preliminary data.</text>
</comment>
<organism evidence="1 2">
    <name type="scientific">Tubulinosema ratisbonensis</name>
    <dbReference type="NCBI Taxonomy" id="291195"/>
    <lineage>
        <taxon>Eukaryota</taxon>
        <taxon>Fungi</taxon>
        <taxon>Fungi incertae sedis</taxon>
        <taxon>Microsporidia</taxon>
        <taxon>Tubulinosematoidea</taxon>
        <taxon>Tubulinosematidae</taxon>
        <taxon>Tubulinosema</taxon>
    </lineage>
</organism>
<dbReference type="VEuPathDB" id="MicrosporidiaDB:TUBRATIS_19830"/>
<proteinExistence type="predicted"/>
<keyword evidence="2" id="KW-1185">Reference proteome</keyword>